<feature type="domain" description="Paired" evidence="14">
    <location>
        <begin position="27"/>
        <end position="153"/>
    </location>
</feature>
<feature type="compositionally biased region" description="Polar residues" evidence="12">
    <location>
        <begin position="257"/>
        <end position="280"/>
    </location>
</feature>
<dbReference type="FunFam" id="1.10.10.10:FF:000069">
    <property type="entry name" value="Paired box protein Pax-6"/>
    <property type="match status" value="1"/>
</dbReference>
<dbReference type="PANTHER" id="PTHR45636">
    <property type="entry name" value="PAIRED BOX PROTEIN PAX-6-RELATED-RELATED"/>
    <property type="match status" value="1"/>
</dbReference>
<dbReference type="PROSITE" id="PS00034">
    <property type="entry name" value="PAIRED_1"/>
    <property type="match status" value="1"/>
</dbReference>
<gene>
    <name evidence="15" type="ORF">D915_004565</name>
</gene>
<evidence type="ECO:0000256" key="1">
    <source>
        <dbReference type="ARBA" id="ARBA00004123"/>
    </source>
</evidence>
<dbReference type="InterPro" id="IPR009057">
    <property type="entry name" value="Homeodomain-like_sf"/>
</dbReference>
<evidence type="ECO:0000313" key="15">
    <source>
        <dbReference type="EMBL" id="THD24590.1"/>
    </source>
</evidence>
<evidence type="ECO:0000256" key="7">
    <source>
        <dbReference type="ARBA" id="ARBA00023155"/>
    </source>
</evidence>
<keyword evidence="16" id="KW-1185">Reference proteome</keyword>
<name>A0A4E0S1G0_FASHE</name>
<evidence type="ECO:0000313" key="16">
    <source>
        <dbReference type="Proteomes" id="UP000230066"/>
    </source>
</evidence>
<dbReference type="PANTHER" id="PTHR45636:SF41">
    <property type="entry name" value="PAIRED BOX PROTEIN PAX-6-RELATED"/>
    <property type="match status" value="1"/>
</dbReference>
<dbReference type="FunFam" id="1.10.10.60:FF:000679">
    <property type="entry name" value="Homeobox protein aristaless"/>
    <property type="match status" value="1"/>
</dbReference>
<dbReference type="InterPro" id="IPR001356">
    <property type="entry name" value="HD"/>
</dbReference>
<dbReference type="GO" id="GO:0048513">
    <property type="term" value="P:animal organ development"/>
    <property type="evidence" value="ECO:0007669"/>
    <property type="project" value="UniProtKB-ARBA"/>
</dbReference>
<dbReference type="InterPro" id="IPR017970">
    <property type="entry name" value="Homeobox_CS"/>
</dbReference>
<evidence type="ECO:0000256" key="10">
    <source>
        <dbReference type="PROSITE-ProRule" id="PRU00108"/>
    </source>
</evidence>
<dbReference type="GO" id="GO:0000978">
    <property type="term" value="F:RNA polymerase II cis-regulatory region sequence-specific DNA binding"/>
    <property type="evidence" value="ECO:0007669"/>
    <property type="project" value="TreeGrafter"/>
</dbReference>
<feature type="compositionally biased region" description="Basic and acidic residues" evidence="12">
    <location>
        <begin position="671"/>
        <end position="680"/>
    </location>
</feature>
<feature type="region of interest" description="Disordered" evidence="12">
    <location>
        <begin position="491"/>
        <end position="582"/>
    </location>
</feature>
<dbReference type="AlphaFoldDB" id="A0A4E0S1G0"/>
<comment type="similarity">
    <text evidence="2">Belongs to the paired homeobox family.</text>
</comment>
<evidence type="ECO:0000256" key="5">
    <source>
        <dbReference type="ARBA" id="ARBA00023015"/>
    </source>
</evidence>
<dbReference type="PRINTS" id="PR00027">
    <property type="entry name" value="PAIREDBOX"/>
</dbReference>
<dbReference type="PROSITE" id="PS51057">
    <property type="entry name" value="PAIRED_2"/>
    <property type="match status" value="1"/>
</dbReference>
<reference evidence="15" key="1">
    <citation type="submission" date="2019-03" db="EMBL/GenBank/DDBJ databases">
        <title>Improved annotation for the trematode Fasciola hepatica.</title>
        <authorList>
            <person name="Choi Y.-J."/>
            <person name="Martin J."/>
            <person name="Mitreva M."/>
        </authorList>
    </citation>
    <scope>NUCLEOTIDE SEQUENCE [LARGE SCALE GENOMIC DNA]</scope>
</reference>
<feature type="region of interest" description="Disordered" evidence="12">
    <location>
        <begin position="838"/>
        <end position="869"/>
    </location>
</feature>
<dbReference type="Pfam" id="PF00046">
    <property type="entry name" value="Homeodomain"/>
    <property type="match status" value="1"/>
</dbReference>
<comment type="caution">
    <text evidence="15">The sequence shown here is derived from an EMBL/GenBank/DDBJ whole genome shotgun (WGS) entry which is preliminary data.</text>
</comment>
<organism evidence="15 16">
    <name type="scientific">Fasciola hepatica</name>
    <name type="common">Liver fluke</name>
    <dbReference type="NCBI Taxonomy" id="6192"/>
    <lineage>
        <taxon>Eukaryota</taxon>
        <taxon>Metazoa</taxon>
        <taxon>Spiralia</taxon>
        <taxon>Lophotrochozoa</taxon>
        <taxon>Platyhelminthes</taxon>
        <taxon>Trematoda</taxon>
        <taxon>Digenea</taxon>
        <taxon>Plagiorchiida</taxon>
        <taxon>Echinostomata</taxon>
        <taxon>Echinostomatoidea</taxon>
        <taxon>Fasciolidae</taxon>
        <taxon>Fasciola</taxon>
    </lineage>
</organism>
<feature type="region of interest" description="Disordered" evidence="12">
    <location>
        <begin position="723"/>
        <end position="747"/>
    </location>
</feature>
<evidence type="ECO:0000256" key="4">
    <source>
        <dbReference type="ARBA" id="ARBA00022724"/>
    </source>
</evidence>
<evidence type="ECO:0000256" key="3">
    <source>
        <dbReference type="ARBA" id="ARBA00022473"/>
    </source>
</evidence>
<keyword evidence="4" id="KW-0563">Paired box</keyword>
<evidence type="ECO:0000259" key="13">
    <source>
        <dbReference type="PROSITE" id="PS50071"/>
    </source>
</evidence>
<accession>A0A4E0S1G0</accession>
<evidence type="ECO:0000256" key="2">
    <source>
        <dbReference type="ARBA" id="ARBA00005733"/>
    </source>
</evidence>
<evidence type="ECO:0000256" key="6">
    <source>
        <dbReference type="ARBA" id="ARBA00023125"/>
    </source>
</evidence>
<comment type="subcellular location">
    <subcellularLocation>
        <location evidence="1 10 11">Nucleus</location>
    </subcellularLocation>
</comment>
<keyword evidence="5" id="KW-0805">Transcription regulation</keyword>
<keyword evidence="8" id="KW-0804">Transcription</keyword>
<feature type="DNA-binding region" description="Homeobox" evidence="10">
    <location>
        <begin position="858"/>
        <end position="917"/>
    </location>
</feature>
<feature type="region of interest" description="Disordered" evidence="12">
    <location>
        <begin position="1"/>
        <end position="38"/>
    </location>
</feature>
<dbReference type="SMART" id="SM00389">
    <property type="entry name" value="HOX"/>
    <property type="match status" value="1"/>
</dbReference>
<dbReference type="CDD" id="cd00131">
    <property type="entry name" value="PAX"/>
    <property type="match status" value="1"/>
</dbReference>
<dbReference type="InterPro" id="IPR043565">
    <property type="entry name" value="PAX_fam"/>
</dbReference>
<dbReference type="Pfam" id="PF00292">
    <property type="entry name" value="PAX"/>
    <property type="match status" value="1"/>
</dbReference>
<feature type="domain" description="Homeobox" evidence="13">
    <location>
        <begin position="856"/>
        <end position="916"/>
    </location>
</feature>
<evidence type="ECO:0000256" key="11">
    <source>
        <dbReference type="RuleBase" id="RU000682"/>
    </source>
</evidence>
<dbReference type="PROSITE" id="PS50071">
    <property type="entry name" value="HOMEOBOX_2"/>
    <property type="match status" value="1"/>
</dbReference>
<dbReference type="PROSITE" id="PS00027">
    <property type="entry name" value="HOMEOBOX_1"/>
    <property type="match status" value="1"/>
</dbReference>
<protein>
    <submittedName>
        <fullName evidence="15">Eyeless</fullName>
    </submittedName>
</protein>
<evidence type="ECO:0000256" key="8">
    <source>
        <dbReference type="ARBA" id="ARBA00023163"/>
    </source>
</evidence>
<dbReference type="GO" id="GO:0000981">
    <property type="term" value="F:DNA-binding transcription factor activity, RNA polymerase II-specific"/>
    <property type="evidence" value="ECO:0007669"/>
    <property type="project" value="InterPro"/>
</dbReference>
<feature type="region of interest" description="Disordered" evidence="12">
    <location>
        <begin position="257"/>
        <end position="282"/>
    </location>
</feature>
<dbReference type="Proteomes" id="UP000230066">
    <property type="component" value="Unassembled WGS sequence"/>
</dbReference>
<feature type="compositionally biased region" description="Basic and acidic residues" evidence="12">
    <location>
        <begin position="491"/>
        <end position="519"/>
    </location>
</feature>
<keyword evidence="9 10" id="KW-0539">Nucleus</keyword>
<feature type="compositionally biased region" description="Basic and acidic residues" evidence="12">
    <location>
        <begin position="572"/>
        <end position="582"/>
    </location>
</feature>
<dbReference type="SMART" id="SM00351">
    <property type="entry name" value="PAX"/>
    <property type="match status" value="1"/>
</dbReference>
<keyword evidence="7 10" id="KW-0371">Homeobox</keyword>
<keyword evidence="3" id="KW-0217">Developmental protein</keyword>
<evidence type="ECO:0000256" key="12">
    <source>
        <dbReference type="SAM" id="MobiDB-lite"/>
    </source>
</evidence>
<dbReference type="EMBL" id="JXXN02001525">
    <property type="protein sequence ID" value="THD24590.1"/>
    <property type="molecule type" value="Genomic_DNA"/>
</dbReference>
<proteinExistence type="inferred from homology"/>
<dbReference type="GO" id="GO:0005634">
    <property type="term" value="C:nucleus"/>
    <property type="evidence" value="ECO:0007669"/>
    <property type="project" value="UniProtKB-SubCell"/>
</dbReference>
<dbReference type="Gene3D" id="1.10.10.10">
    <property type="entry name" value="Winged helix-like DNA-binding domain superfamily/Winged helix DNA-binding domain"/>
    <property type="match status" value="2"/>
</dbReference>
<dbReference type="InterPro" id="IPR001523">
    <property type="entry name" value="Paired_dom"/>
</dbReference>
<evidence type="ECO:0000256" key="9">
    <source>
        <dbReference type="ARBA" id="ARBA00023242"/>
    </source>
</evidence>
<dbReference type="InterPro" id="IPR036388">
    <property type="entry name" value="WH-like_DNA-bd_sf"/>
</dbReference>
<dbReference type="SUPFAM" id="SSF46689">
    <property type="entry name" value="Homeodomain-like"/>
    <property type="match status" value="2"/>
</dbReference>
<dbReference type="FunFam" id="1.10.10.10:FF:000003">
    <property type="entry name" value="Paired box protein Pax-6"/>
    <property type="match status" value="1"/>
</dbReference>
<dbReference type="CDD" id="cd00086">
    <property type="entry name" value="homeodomain"/>
    <property type="match status" value="1"/>
</dbReference>
<feature type="compositionally biased region" description="Polar residues" evidence="12">
    <location>
        <begin position="682"/>
        <end position="699"/>
    </location>
</feature>
<sequence length="1073" mass="119430">MGSLSDSNDLGEDRGKRKLRRGTLDQGHSGVNQLGGMFVNGRPLPDSTRQRIIELAHSGARPCDISRILQVSNGCVSKILCRYYETGSIRPKAIGGSKPRVATSSVVAKIDVYKRECPSIFAWEIRDRLLQEGVCTPDNIPSVSSINRVLRNLSNESQRKLSSAAAAAAVAAAAVAAQAVHVQRNANAHVGLGLSPSTQHQMTTNLIHMKYNLTGFPRPSASPALNFGSYSNSSGRFFSPSNSINPLYYPQARQTLGNTQHRPPYQQQQTPGRHQPSIQPANAERHTASFGVGPFPYTQNMGTDPRLLLTSGVHSTWSCDNGQGNQSMNYLPPTPTIHTSLEPTSMEQNVLRSIDRADDAHNTCQTNTEPMDASGRLPYDKFSDLLMSGRASAQASWAQASWAQAWYSAAAASAAGQQQCQSTAPKSDHFSTDFPLSSHFPYWNPYRFSSGWKGSSFASDTSLPHKDVSQVNDLTSLSKLGAMALDRSSDDTETLRFTRDSNEPCCRTDYEQPPRRTTEHSMQTRSPVGPNEITRHKSSGGVNFTWHTQTEHHLRREEDEENQCHGSSSSARHGEMDNHRDHTEYESVRKVSLAEQTNLNPLFTHDLIGSPIGVHNRLSIHLGSTDTGDLNPYNHTSLKDAKSMFANEIGIMALQELSSQTQTGRLVNEKNKHGTTDIDSHYGQNLPQGEQPSNSAKDNQWIYQEPRCLELEKLNRRMLELENTNSSGPSKTYGPDANQFSCTDQQHGKESLINITEITGESGSERQTNSNRVYSTAQKNATDLEQLVKLNSKKHKKPDEHEKSGLTGSSCVAYCESFSPNSVSNDRPLSVTSDLELSPVAGDFSRPESRSSSSKRKQQRSRTSFTNDQLEELEREFERTHYPDVFAREKLSSRIFLPEARIQVWFSNRRAKWRREEKIRIKHLGLKTTPSTTSPPRNNRADLGLFTTGLEHTLFPTDVLERDKLHSLSSVPRMPVLTHSIDGLSSQMSAEEPLSFGCTKFDQTNRSSYDSAYDESSADKRWSYLPLLQQHHNQDHHLPQHQLIQSNSHQHAFGITGNHVQLLEAGELNKTYV</sequence>
<feature type="region of interest" description="Disordered" evidence="12">
    <location>
        <begin position="671"/>
        <end position="699"/>
    </location>
</feature>
<dbReference type="Gene3D" id="1.10.10.60">
    <property type="entry name" value="Homeodomain-like"/>
    <property type="match status" value="1"/>
</dbReference>
<evidence type="ECO:0000259" key="14">
    <source>
        <dbReference type="PROSITE" id="PS51057"/>
    </source>
</evidence>
<dbReference type="InterPro" id="IPR043182">
    <property type="entry name" value="PAIRED_DNA-bd_dom"/>
</dbReference>
<keyword evidence="6 10" id="KW-0238">DNA-binding</keyword>